<dbReference type="OrthoDB" id="7843623at2"/>
<keyword evidence="1" id="KW-0472">Membrane</keyword>
<dbReference type="AlphaFoldDB" id="A0A369W546"/>
<gene>
    <name evidence="2" type="ORF">DVH29_08495</name>
</gene>
<dbReference type="Pfam" id="PF19660">
    <property type="entry name" value="DUF6163"/>
    <property type="match status" value="1"/>
</dbReference>
<organism evidence="2 3">
    <name type="scientific">Pelagibacterium lacus</name>
    <dbReference type="NCBI Taxonomy" id="2282655"/>
    <lineage>
        <taxon>Bacteria</taxon>
        <taxon>Pseudomonadati</taxon>
        <taxon>Pseudomonadota</taxon>
        <taxon>Alphaproteobacteria</taxon>
        <taxon>Hyphomicrobiales</taxon>
        <taxon>Devosiaceae</taxon>
        <taxon>Pelagibacterium</taxon>
    </lineage>
</organism>
<comment type="caution">
    <text evidence="2">The sequence shown here is derived from an EMBL/GenBank/DDBJ whole genome shotgun (WGS) entry which is preliminary data.</text>
</comment>
<keyword evidence="1" id="KW-1133">Transmembrane helix</keyword>
<keyword evidence="1" id="KW-0812">Transmembrane</keyword>
<feature type="transmembrane region" description="Helical" evidence="1">
    <location>
        <begin position="48"/>
        <end position="67"/>
    </location>
</feature>
<evidence type="ECO:0000313" key="2">
    <source>
        <dbReference type="EMBL" id="RDE08985.1"/>
    </source>
</evidence>
<dbReference type="InterPro" id="IPR046161">
    <property type="entry name" value="DUF6163"/>
</dbReference>
<dbReference type="EMBL" id="QQNH01000009">
    <property type="protein sequence ID" value="RDE08985.1"/>
    <property type="molecule type" value="Genomic_DNA"/>
</dbReference>
<name>A0A369W546_9HYPH</name>
<evidence type="ECO:0000256" key="1">
    <source>
        <dbReference type="SAM" id="Phobius"/>
    </source>
</evidence>
<accession>A0A369W546</accession>
<reference evidence="3" key="1">
    <citation type="submission" date="2018-07" db="EMBL/GenBank/DDBJ databases">
        <authorList>
            <person name="Liu B.-T."/>
            <person name="Du Z."/>
        </authorList>
    </citation>
    <scope>NUCLEOTIDE SEQUENCE [LARGE SCALE GENOMIC DNA]</scope>
    <source>
        <strain evidence="3">XYN52</strain>
    </source>
</reference>
<dbReference type="Proteomes" id="UP000253759">
    <property type="component" value="Unassembled WGS sequence"/>
</dbReference>
<feature type="transmembrane region" description="Helical" evidence="1">
    <location>
        <begin position="102"/>
        <end position="123"/>
    </location>
</feature>
<dbReference type="RefSeq" id="WP_114645751.1">
    <property type="nucleotide sequence ID" value="NZ_QQNH01000009.1"/>
</dbReference>
<evidence type="ECO:0000313" key="3">
    <source>
        <dbReference type="Proteomes" id="UP000253759"/>
    </source>
</evidence>
<sequence length="129" mass="13612">MDFTHRQTALATRVLALASLVIGLADAAGLLGLGRGSASPIAALGRDGFVLLSALTLMRLFAAIGLWMRVQWGAVILGGSLLIEIGLYLAGSAWIALSLWGFIFKTATLLATIALLGFARFLTRRQLAD</sequence>
<feature type="transmembrane region" description="Helical" evidence="1">
    <location>
        <begin position="74"/>
        <end position="96"/>
    </location>
</feature>
<protein>
    <submittedName>
        <fullName evidence="2">Uncharacterized protein</fullName>
    </submittedName>
</protein>
<keyword evidence="3" id="KW-1185">Reference proteome</keyword>
<proteinExistence type="predicted"/>